<protein>
    <submittedName>
        <fullName evidence="1">Uncharacterized protein</fullName>
    </submittedName>
</protein>
<sequence>MPDHFSTHQRGLDSPGERHFAIVPSDAQPIDPRPRALWCQTAGDLVIEDAQGTRLTYAVQAGQILPLRPAKVRATGTTATVYGWD</sequence>
<evidence type="ECO:0000313" key="1">
    <source>
        <dbReference type="EMBL" id="MFC5567991.1"/>
    </source>
</evidence>
<dbReference type="EMBL" id="JBHSNA010000023">
    <property type="protein sequence ID" value="MFC5567991.1"/>
    <property type="molecule type" value="Genomic_DNA"/>
</dbReference>
<dbReference type="RefSeq" id="WP_209842874.1">
    <property type="nucleotide sequence ID" value="NZ_JAGGJP010000020.1"/>
</dbReference>
<name>A0ABW0SGB2_9RHOB</name>
<keyword evidence="2" id="KW-1185">Reference proteome</keyword>
<dbReference type="Proteomes" id="UP001596056">
    <property type="component" value="Unassembled WGS sequence"/>
</dbReference>
<organism evidence="1 2">
    <name type="scientific">Rubellimicrobium aerolatum</name>
    <dbReference type="NCBI Taxonomy" id="490979"/>
    <lineage>
        <taxon>Bacteria</taxon>
        <taxon>Pseudomonadati</taxon>
        <taxon>Pseudomonadota</taxon>
        <taxon>Alphaproteobacteria</taxon>
        <taxon>Rhodobacterales</taxon>
        <taxon>Roseobacteraceae</taxon>
        <taxon>Rubellimicrobium</taxon>
    </lineage>
</organism>
<proteinExistence type="predicted"/>
<reference evidence="2" key="1">
    <citation type="journal article" date="2019" name="Int. J. Syst. Evol. Microbiol.">
        <title>The Global Catalogue of Microorganisms (GCM) 10K type strain sequencing project: providing services to taxonomists for standard genome sequencing and annotation.</title>
        <authorList>
            <consortium name="The Broad Institute Genomics Platform"/>
            <consortium name="The Broad Institute Genome Sequencing Center for Infectious Disease"/>
            <person name="Wu L."/>
            <person name="Ma J."/>
        </authorList>
    </citation>
    <scope>NUCLEOTIDE SEQUENCE [LARGE SCALE GENOMIC DNA]</scope>
    <source>
        <strain evidence="2">KACC 11588</strain>
    </source>
</reference>
<comment type="caution">
    <text evidence="1">The sequence shown here is derived from an EMBL/GenBank/DDBJ whole genome shotgun (WGS) entry which is preliminary data.</text>
</comment>
<evidence type="ECO:0000313" key="2">
    <source>
        <dbReference type="Proteomes" id="UP001596056"/>
    </source>
</evidence>
<accession>A0ABW0SGB2</accession>
<gene>
    <name evidence="1" type="ORF">ACFPOC_16390</name>
</gene>